<dbReference type="GeneID" id="85340207"/>
<comment type="caution">
    <text evidence="2">The sequence shown here is derived from an EMBL/GenBank/DDBJ whole genome shotgun (WGS) entry which is preliminary data.</text>
</comment>
<protein>
    <submittedName>
        <fullName evidence="2">Uncharacterized protein</fullName>
    </submittedName>
</protein>
<proteinExistence type="predicted"/>
<keyword evidence="3" id="KW-1185">Reference proteome</keyword>
<evidence type="ECO:0000313" key="2">
    <source>
        <dbReference type="EMBL" id="KAK1526081.1"/>
    </source>
</evidence>
<dbReference type="Proteomes" id="UP001240678">
    <property type="component" value="Unassembled WGS sequence"/>
</dbReference>
<feature type="region of interest" description="Disordered" evidence="1">
    <location>
        <begin position="122"/>
        <end position="145"/>
    </location>
</feature>
<accession>A0AAI9YVR7</accession>
<dbReference type="RefSeq" id="XP_060312934.1">
    <property type="nucleotide sequence ID" value="XM_060456660.1"/>
</dbReference>
<feature type="compositionally biased region" description="Polar residues" evidence="1">
    <location>
        <begin position="129"/>
        <end position="142"/>
    </location>
</feature>
<dbReference type="AlphaFoldDB" id="A0AAI9YVR7"/>
<name>A0AAI9YVR7_9PEZI</name>
<organism evidence="2 3">
    <name type="scientific">Colletotrichum costaricense</name>
    <dbReference type="NCBI Taxonomy" id="1209916"/>
    <lineage>
        <taxon>Eukaryota</taxon>
        <taxon>Fungi</taxon>
        <taxon>Dikarya</taxon>
        <taxon>Ascomycota</taxon>
        <taxon>Pezizomycotina</taxon>
        <taxon>Sordariomycetes</taxon>
        <taxon>Hypocreomycetidae</taxon>
        <taxon>Glomerellales</taxon>
        <taxon>Glomerellaceae</taxon>
        <taxon>Colletotrichum</taxon>
        <taxon>Colletotrichum acutatum species complex</taxon>
    </lineage>
</organism>
<evidence type="ECO:0000313" key="3">
    <source>
        <dbReference type="Proteomes" id="UP001240678"/>
    </source>
</evidence>
<gene>
    <name evidence="2" type="ORF">CCOS01_08499</name>
</gene>
<sequence length="380" mass="42812">MAKLLTWKQWIQDSQPKYEANPAATWVRFFEKVGLEYLDNPKYKSHLQLVTADYLPDDLIAAPAYGQVGAIIAAAAATGAQVKMTDDKSLYPVILGRQFQFDFRQHPTLGTIGAYAQFTQRDRDGNPYADTSSSSRNMNLEDSSPPGKLAMAMEHRRGEICLEDGVILLFNEMPQTSLNLFKEAHRFQLIERLGDRNHNGDHSLPSLNGIDDVDVYCPIIIFFLAATPMCAPAPSSASILETKLPLTPVGPNGRYWSALCLEAFDNATPSERPIGYEQPQWSGFHKYWNTVMPLGMHNVLKLEDPIACVPLWVSYMLRESDRILAPIPRQRTRNVDAISQQLETSRSQDEEIDDQKVAEKAMDDRIPRRMNEQGLILEAI</sequence>
<evidence type="ECO:0000256" key="1">
    <source>
        <dbReference type="SAM" id="MobiDB-lite"/>
    </source>
</evidence>
<reference evidence="2 3" key="1">
    <citation type="submission" date="2016-10" db="EMBL/GenBank/DDBJ databases">
        <title>The genome sequence of Colletotrichum fioriniae PJ7.</title>
        <authorList>
            <person name="Baroncelli R."/>
        </authorList>
    </citation>
    <scope>NUCLEOTIDE SEQUENCE [LARGE SCALE GENOMIC DNA]</scope>
    <source>
        <strain evidence="2 3">IMI 309622</strain>
    </source>
</reference>
<dbReference type="EMBL" id="MOOE01000008">
    <property type="protein sequence ID" value="KAK1526081.1"/>
    <property type="molecule type" value="Genomic_DNA"/>
</dbReference>